<proteinExistence type="predicted"/>
<sequence length="153" mass="17010">MQTRAEGKRSCHSTFLPDGNEDIRPEALKLVTSFKHQNWDGGAGRVHNDHDQQDQSIRVQLMGFDSWRGMETAHSRPRITALTYSGRMSILELAYKGKVKHWLRSNTLKMGCILPEHMLYTELESCMGCFPGGSDGKVSACSVGDQGSIPGLE</sequence>
<dbReference type="Proteomes" id="UP001176941">
    <property type="component" value="Chromosome 31"/>
</dbReference>
<keyword evidence="2" id="KW-1185">Reference proteome</keyword>
<accession>A0ABN8ZIE7</accession>
<gene>
    <name evidence="1" type="ORF">MRATA1EN1_LOCUS20576</name>
</gene>
<organism evidence="1 2">
    <name type="scientific">Rangifer tarandus platyrhynchus</name>
    <name type="common">Svalbard reindeer</name>
    <dbReference type="NCBI Taxonomy" id="3082113"/>
    <lineage>
        <taxon>Eukaryota</taxon>
        <taxon>Metazoa</taxon>
        <taxon>Chordata</taxon>
        <taxon>Craniata</taxon>
        <taxon>Vertebrata</taxon>
        <taxon>Euteleostomi</taxon>
        <taxon>Mammalia</taxon>
        <taxon>Eutheria</taxon>
        <taxon>Laurasiatheria</taxon>
        <taxon>Artiodactyla</taxon>
        <taxon>Ruminantia</taxon>
        <taxon>Pecora</taxon>
        <taxon>Cervidae</taxon>
        <taxon>Odocoileinae</taxon>
        <taxon>Rangifer</taxon>
    </lineage>
</organism>
<protein>
    <submittedName>
        <fullName evidence="1">Uncharacterized protein</fullName>
    </submittedName>
</protein>
<dbReference type="EMBL" id="OX459967">
    <property type="protein sequence ID" value="CAI9171614.1"/>
    <property type="molecule type" value="Genomic_DNA"/>
</dbReference>
<evidence type="ECO:0000313" key="2">
    <source>
        <dbReference type="Proteomes" id="UP001176941"/>
    </source>
</evidence>
<name>A0ABN8ZIE7_RANTA</name>
<reference evidence="1" key="1">
    <citation type="submission" date="2023-04" db="EMBL/GenBank/DDBJ databases">
        <authorList>
            <consortium name="ELIXIR-Norway"/>
        </authorList>
    </citation>
    <scope>NUCLEOTIDE SEQUENCE [LARGE SCALE GENOMIC DNA]</scope>
</reference>
<evidence type="ECO:0000313" key="1">
    <source>
        <dbReference type="EMBL" id="CAI9171614.1"/>
    </source>
</evidence>